<dbReference type="GO" id="GO:0016491">
    <property type="term" value="F:oxidoreductase activity"/>
    <property type="evidence" value="ECO:0007669"/>
    <property type="project" value="InterPro"/>
</dbReference>
<dbReference type="Proteomes" id="UP000238573">
    <property type="component" value="Unassembled WGS sequence"/>
</dbReference>
<dbReference type="PANTHER" id="PTHR43278">
    <property type="entry name" value="NAD(P)H-DEPENDENT FMN-CONTAINING OXIDOREDUCTASE YWQN-RELATED"/>
    <property type="match status" value="1"/>
</dbReference>
<dbReference type="AlphaFoldDB" id="A0A2T0G1K8"/>
<gene>
    <name evidence="4" type="ORF">C6A27_06520</name>
</gene>
<proteinExistence type="predicted"/>
<dbReference type="InterPro" id="IPR051796">
    <property type="entry name" value="ISF_SsuE-like"/>
</dbReference>
<accession>A0A2T0G1K8</accession>
<protein>
    <submittedName>
        <fullName evidence="4">NAD(P)H dehydrogenase</fullName>
    </submittedName>
</protein>
<feature type="domain" description="NADPH-dependent FMN reductase-like" evidence="3">
    <location>
        <begin position="1"/>
        <end position="108"/>
    </location>
</feature>
<dbReference type="Pfam" id="PF03358">
    <property type="entry name" value="FMN_red"/>
    <property type="match status" value="1"/>
</dbReference>
<dbReference type="Gene3D" id="3.40.50.360">
    <property type="match status" value="1"/>
</dbReference>
<name>A0A2T0G1K8_STRAP</name>
<keyword evidence="1" id="KW-0285">Flavoprotein</keyword>
<sequence>MSILFINASPNKNGNTAKLAKELLTGKEYATLNLIDYKIYSYGQEYPDDQFNEVIDAIRKADTVVMGSPMYWHNICGLMRNFLDRCYGPIGQGEFGGKNLYFIMQGASPEKWQLEACEFTMSRFAGLYGFAYKGMVTNSQEAKKINVD</sequence>
<dbReference type="InterPro" id="IPR005025">
    <property type="entry name" value="FMN_Rdtase-like_dom"/>
</dbReference>
<evidence type="ECO:0000256" key="1">
    <source>
        <dbReference type="ARBA" id="ARBA00022630"/>
    </source>
</evidence>
<reference evidence="4 5" key="1">
    <citation type="journal article" date="1993" name="J. Dent. Res.">
        <title>The isolation and characterization of milleri group streptococci from dental periapical abscesses.</title>
        <authorList>
            <person name="Fisher L.E."/>
            <person name="Russell R.R."/>
        </authorList>
    </citation>
    <scope>NUCLEOTIDE SEQUENCE [LARGE SCALE GENOMIC DNA]</scope>
    <source>
        <strain evidence="4 5">OUP21</strain>
    </source>
</reference>
<evidence type="ECO:0000256" key="2">
    <source>
        <dbReference type="ARBA" id="ARBA00022643"/>
    </source>
</evidence>
<keyword evidence="2" id="KW-0288">FMN</keyword>
<evidence type="ECO:0000313" key="4">
    <source>
        <dbReference type="EMBL" id="PRT69935.1"/>
    </source>
</evidence>
<dbReference type="RefSeq" id="WP_106384421.1">
    <property type="nucleotide sequence ID" value="NZ_PVSZ01000013.1"/>
</dbReference>
<comment type="caution">
    <text evidence="4">The sequence shown here is derived from an EMBL/GenBank/DDBJ whole genome shotgun (WGS) entry which is preliminary data.</text>
</comment>
<evidence type="ECO:0000313" key="5">
    <source>
        <dbReference type="Proteomes" id="UP000238573"/>
    </source>
</evidence>
<dbReference type="SUPFAM" id="SSF52218">
    <property type="entry name" value="Flavoproteins"/>
    <property type="match status" value="1"/>
</dbReference>
<evidence type="ECO:0000259" key="3">
    <source>
        <dbReference type="Pfam" id="PF03358"/>
    </source>
</evidence>
<organism evidence="4 5">
    <name type="scientific">Streptococcus anginosus</name>
    <dbReference type="NCBI Taxonomy" id="1328"/>
    <lineage>
        <taxon>Bacteria</taxon>
        <taxon>Bacillati</taxon>
        <taxon>Bacillota</taxon>
        <taxon>Bacilli</taxon>
        <taxon>Lactobacillales</taxon>
        <taxon>Streptococcaceae</taxon>
        <taxon>Streptococcus</taxon>
        <taxon>Streptococcus anginosus group</taxon>
    </lineage>
</organism>
<dbReference type="PANTHER" id="PTHR43278:SF4">
    <property type="entry name" value="NAD(P)H-DEPENDENT FMN-CONTAINING OXIDOREDUCTASE YWQN-RELATED"/>
    <property type="match status" value="1"/>
</dbReference>
<dbReference type="EMBL" id="PVSZ01000013">
    <property type="protein sequence ID" value="PRT69935.1"/>
    <property type="molecule type" value="Genomic_DNA"/>
</dbReference>
<dbReference type="InterPro" id="IPR029039">
    <property type="entry name" value="Flavoprotein-like_sf"/>
</dbReference>